<comment type="subcellular location">
    <subcellularLocation>
        <location evidence="1">Cell membrane</location>
        <topology evidence="1">Multi-pass membrane protein</topology>
    </subcellularLocation>
</comment>
<protein>
    <submittedName>
        <fullName evidence="10">ATP-binding cassette domain-containing protein</fullName>
    </submittedName>
</protein>
<dbReference type="Pfam" id="PF00005">
    <property type="entry name" value="ABC_tran"/>
    <property type="match status" value="1"/>
</dbReference>
<feature type="transmembrane region" description="Helical" evidence="7">
    <location>
        <begin position="173"/>
        <end position="192"/>
    </location>
</feature>
<feature type="transmembrane region" description="Helical" evidence="7">
    <location>
        <begin position="49"/>
        <end position="70"/>
    </location>
</feature>
<evidence type="ECO:0000259" key="8">
    <source>
        <dbReference type="PROSITE" id="PS50893"/>
    </source>
</evidence>
<feature type="transmembrane region" description="Helical" evidence="7">
    <location>
        <begin position="25"/>
        <end position="43"/>
    </location>
</feature>
<evidence type="ECO:0000313" key="11">
    <source>
        <dbReference type="Proteomes" id="UP000678154"/>
    </source>
</evidence>
<keyword evidence="2 7" id="KW-0812">Transmembrane</keyword>
<dbReference type="InterPro" id="IPR003593">
    <property type="entry name" value="AAA+_ATPase"/>
</dbReference>
<accession>A0ABX8DVJ0</accession>
<dbReference type="PROSITE" id="PS50929">
    <property type="entry name" value="ABC_TM1F"/>
    <property type="match status" value="1"/>
</dbReference>
<dbReference type="PROSITE" id="PS50893">
    <property type="entry name" value="ABC_TRANSPORTER_2"/>
    <property type="match status" value="1"/>
</dbReference>
<dbReference type="RefSeq" id="WP_213607132.1">
    <property type="nucleotide sequence ID" value="NZ_CP074676.1"/>
</dbReference>
<keyword evidence="4 10" id="KW-0067">ATP-binding</keyword>
<sequence>MLSGLKARPLFTVLQMFWCLQRRPLQAGVLLSAVTVLFGMALLGLSGWFISATAIAGLSVATALAFDVFMPSAGIRLFALGRTFSRYGERLITHDATLAAVAVLRVQLFRAWARPHVARALALRPSRLLFRLTCDIDALDSLYLRLCIPLQSALVASLAATLALALISPGLALATLMALALTALPTLSYLWIAGLRPACKRALLVERLRGQAADLLSGQTDLMMTGQLSDHCRTLGHIDRRLAREEDRLHQFDTRAGMTFGLLGSILLSGTLAVTGWLVTTGAIGVPVAVLAVLLALTLAEPLGALRRGAFELARTSLAARRLVPYLTENADITMTPQRSAPVPCDPFALKLQDIHVRHDGAKHDCLHGIHLRIASGERVALVGHSGAGKSSLMAVLTGELQPRLGQLRLIDHAWLTQRTELFNDTLRDNLLLAAPHAQDTALWEALRIAGLFETVARLPSGLETRLGDSGLGLSAGQARRLALARLLLRERALWLLDEPTEGLDKPTAEEVLARLAEQGAGRTWLLATHLRREAALADRLVVLEHGRIIREVRRGSSGFDAALDELRPD</sequence>
<organism evidence="10 11">
    <name type="scientific">Pseudomonas qingdaonensis</name>
    <dbReference type="NCBI Taxonomy" id="2056231"/>
    <lineage>
        <taxon>Bacteria</taxon>
        <taxon>Pseudomonadati</taxon>
        <taxon>Pseudomonadota</taxon>
        <taxon>Gammaproteobacteria</taxon>
        <taxon>Pseudomonadales</taxon>
        <taxon>Pseudomonadaceae</taxon>
        <taxon>Pseudomonas</taxon>
    </lineage>
</organism>
<keyword evidence="11" id="KW-1185">Reference proteome</keyword>
<dbReference type="GO" id="GO:0005524">
    <property type="term" value="F:ATP binding"/>
    <property type="evidence" value="ECO:0007669"/>
    <property type="project" value="UniProtKB-KW"/>
</dbReference>
<evidence type="ECO:0000256" key="3">
    <source>
        <dbReference type="ARBA" id="ARBA00022741"/>
    </source>
</evidence>
<dbReference type="PANTHER" id="PTHR24221">
    <property type="entry name" value="ATP-BINDING CASSETTE SUB-FAMILY B"/>
    <property type="match status" value="1"/>
</dbReference>
<reference evidence="10 11" key="1">
    <citation type="journal article" date="2016" name="J. Hazard. Mater.">
        <title>A newly isolated Pseudomonas putida S-1 strain for batch-mode-propanethiol degradation and continuous treatment of propanethiol-containing waste gas.</title>
        <authorList>
            <person name="Chen D.Z."/>
            <person name="Sun Y.M."/>
            <person name="Han L.M."/>
            <person name="Chen J."/>
            <person name="Ye J.X."/>
            <person name="Chen J.M."/>
        </authorList>
    </citation>
    <scope>NUCLEOTIDE SEQUENCE [LARGE SCALE GENOMIC DNA]</scope>
    <source>
        <strain evidence="10 11">S-1</strain>
    </source>
</reference>
<feature type="transmembrane region" description="Helical" evidence="7">
    <location>
        <begin position="284"/>
        <end position="306"/>
    </location>
</feature>
<feature type="transmembrane region" description="Helical" evidence="7">
    <location>
        <begin position="146"/>
        <end position="167"/>
    </location>
</feature>
<proteinExistence type="predicted"/>
<dbReference type="PANTHER" id="PTHR24221:SF654">
    <property type="entry name" value="ATP-BINDING CASSETTE SUB-FAMILY B MEMBER 6"/>
    <property type="match status" value="1"/>
</dbReference>
<dbReference type="InterPro" id="IPR036640">
    <property type="entry name" value="ABC1_TM_sf"/>
</dbReference>
<evidence type="ECO:0000256" key="5">
    <source>
        <dbReference type="ARBA" id="ARBA00022989"/>
    </source>
</evidence>
<evidence type="ECO:0000256" key="2">
    <source>
        <dbReference type="ARBA" id="ARBA00022692"/>
    </source>
</evidence>
<evidence type="ECO:0000256" key="1">
    <source>
        <dbReference type="ARBA" id="ARBA00004651"/>
    </source>
</evidence>
<evidence type="ECO:0000259" key="9">
    <source>
        <dbReference type="PROSITE" id="PS50929"/>
    </source>
</evidence>
<feature type="transmembrane region" description="Helical" evidence="7">
    <location>
        <begin position="258"/>
        <end position="278"/>
    </location>
</feature>
<feature type="domain" description="ABC transporter" evidence="8">
    <location>
        <begin position="350"/>
        <end position="567"/>
    </location>
</feature>
<dbReference type="SUPFAM" id="SSF90123">
    <property type="entry name" value="ABC transporter transmembrane region"/>
    <property type="match status" value="1"/>
</dbReference>
<keyword evidence="6 7" id="KW-0472">Membrane</keyword>
<keyword evidence="5 7" id="KW-1133">Transmembrane helix</keyword>
<dbReference type="SMART" id="SM00382">
    <property type="entry name" value="AAA"/>
    <property type="match status" value="1"/>
</dbReference>
<dbReference type="InterPro" id="IPR039421">
    <property type="entry name" value="Type_1_exporter"/>
</dbReference>
<dbReference type="InterPro" id="IPR017871">
    <property type="entry name" value="ABC_transporter-like_CS"/>
</dbReference>
<gene>
    <name evidence="10" type="ORF">KH389_07080</name>
</gene>
<dbReference type="Proteomes" id="UP000678154">
    <property type="component" value="Chromosome"/>
</dbReference>
<dbReference type="InterPro" id="IPR027417">
    <property type="entry name" value="P-loop_NTPase"/>
</dbReference>
<evidence type="ECO:0000256" key="4">
    <source>
        <dbReference type="ARBA" id="ARBA00022840"/>
    </source>
</evidence>
<dbReference type="SUPFAM" id="SSF52540">
    <property type="entry name" value="P-loop containing nucleoside triphosphate hydrolases"/>
    <property type="match status" value="1"/>
</dbReference>
<dbReference type="InterPro" id="IPR003439">
    <property type="entry name" value="ABC_transporter-like_ATP-bd"/>
</dbReference>
<dbReference type="EMBL" id="CP074676">
    <property type="protein sequence ID" value="QVL20338.1"/>
    <property type="molecule type" value="Genomic_DNA"/>
</dbReference>
<evidence type="ECO:0000313" key="10">
    <source>
        <dbReference type="EMBL" id="QVL20338.1"/>
    </source>
</evidence>
<name>A0ABX8DVJ0_9PSED</name>
<dbReference type="GeneID" id="87479997"/>
<dbReference type="InterPro" id="IPR011527">
    <property type="entry name" value="ABC1_TM_dom"/>
</dbReference>
<keyword evidence="3" id="KW-0547">Nucleotide-binding</keyword>
<dbReference type="Gene3D" id="1.20.1560.10">
    <property type="entry name" value="ABC transporter type 1, transmembrane domain"/>
    <property type="match status" value="1"/>
</dbReference>
<dbReference type="Gene3D" id="3.40.50.300">
    <property type="entry name" value="P-loop containing nucleotide triphosphate hydrolases"/>
    <property type="match status" value="1"/>
</dbReference>
<evidence type="ECO:0000256" key="7">
    <source>
        <dbReference type="SAM" id="Phobius"/>
    </source>
</evidence>
<dbReference type="PROSITE" id="PS00211">
    <property type="entry name" value="ABC_TRANSPORTER_1"/>
    <property type="match status" value="1"/>
</dbReference>
<evidence type="ECO:0000256" key="6">
    <source>
        <dbReference type="ARBA" id="ARBA00023136"/>
    </source>
</evidence>
<feature type="domain" description="ABC transmembrane type-1" evidence="9">
    <location>
        <begin position="27"/>
        <end position="315"/>
    </location>
</feature>